<dbReference type="AlphaFoldDB" id="A0A9Q1REU9"/>
<evidence type="ECO:0000313" key="6">
    <source>
        <dbReference type="Proteomes" id="UP001152561"/>
    </source>
</evidence>
<organism evidence="5 6">
    <name type="scientific">Anisodus acutangulus</name>
    <dbReference type="NCBI Taxonomy" id="402998"/>
    <lineage>
        <taxon>Eukaryota</taxon>
        <taxon>Viridiplantae</taxon>
        <taxon>Streptophyta</taxon>
        <taxon>Embryophyta</taxon>
        <taxon>Tracheophyta</taxon>
        <taxon>Spermatophyta</taxon>
        <taxon>Magnoliopsida</taxon>
        <taxon>eudicotyledons</taxon>
        <taxon>Gunneridae</taxon>
        <taxon>Pentapetalae</taxon>
        <taxon>asterids</taxon>
        <taxon>lamiids</taxon>
        <taxon>Solanales</taxon>
        <taxon>Solanaceae</taxon>
        <taxon>Solanoideae</taxon>
        <taxon>Hyoscyameae</taxon>
        <taxon>Anisodus</taxon>
    </lineage>
</organism>
<dbReference type="Pfam" id="PF20168">
    <property type="entry name" value="PDS5"/>
    <property type="match status" value="1"/>
</dbReference>
<dbReference type="EMBL" id="JAJAGQ010000009">
    <property type="protein sequence ID" value="KAJ8553610.1"/>
    <property type="molecule type" value="Genomic_DNA"/>
</dbReference>
<evidence type="ECO:0000256" key="4">
    <source>
        <dbReference type="ARBA" id="ARBA00023242"/>
    </source>
</evidence>
<evidence type="ECO:0000256" key="1">
    <source>
        <dbReference type="ARBA" id="ARBA00004123"/>
    </source>
</evidence>
<sequence>MKDVLRPVMRVMVSSELLKHADADIKVFVVSCISELSRITAPEQPYDGLMKKIFQLTVRAFEELSHSGCCYHKAVNVLETVSDVKACTCDAAAP</sequence>
<keyword evidence="6" id="KW-1185">Reference proteome</keyword>
<dbReference type="Proteomes" id="UP001152561">
    <property type="component" value="Unassembled WGS sequence"/>
</dbReference>
<keyword evidence="4" id="KW-0539">Nucleus</keyword>
<keyword evidence="3" id="KW-0234">DNA repair</keyword>
<dbReference type="InterPro" id="IPR039776">
    <property type="entry name" value="Pds5"/>
</dbReference>
<evidence type="ECO:0000256" key="2">
    <source>
        <dbReference type="ARBA" id="ARBA00022763"/>
    </source>
</evidence>
<accession>A0A9Q1REU9</accession>
<comment type="subcellular location">
    <subcellularLocation>
        <location evidence="1">Nucleus</location>
    </subcellularLocation>
</comment>
<dbReference type="GO" id="GO:0000785">
    <property type="term" value="C:chromatin"/>
    <property type="evidence" value="ECO:0007669"/>
    <property type="project" value="TreeGrafter"/>
</dbReference>
<gene>
    <name evidence="5" type="ORF">K7X08_024288</name>
</gene>
<reference evidence="6" key="1">
    <citation type="journal article" date="2023" name="Proc. Natl. Acad. Sci. U.S.A.">
        <title>Genomic and structural basis for evolution of tropane alkaloid biosynthesis.</title>
        <authorList>
            <person name="Wanga Y.-J."/>
            <person name="Taina T."/>
            <person name="Yua J.-Y."/>
            <person name="Lia J."/>
            <person name="Xua B."/>
            <person name="Chenc J."/>
            <person name="D'Auriad J.C."/>
            <person name="Huanga J.-P."/>
            <person name="Huanga S.-X."/>
        </authorList>
    </citation>
    <scope>NUCLEOTIDE SEQUENCE [LARGE SCALE GENOMIC DNA]</scope>
    <source>
        <strain evidence="6">cv. KIB-2019</strain>
    </source>
</reference>
<dbReference type="GO" id="GO:0007064">
    <property type="term" value="P:mitotic sister chromatid cohesion"/>
    <property type="evidence" value="ECO:0007669"/>
    <property type="project" value="InterPro"/>
</dbReference>
<keyword evidence="2" id="KW-0227">DNA damage</keyword>
<proteinExistence type="predicted"/>
<dbReference type="PANTHER" id="PTHR12663:SF70">
    <property type="entry name" value="SISTER CHROMATID COHESION PROTEIN PDS5 HOMOLOG A-LIKE"/>
    <property type="match status" value="1"/>
</dbReference>
<evidence type="ECO:0000313" key="5">
    <source>
        <dbReference type="EMBL" id="KAJ8553610.1"/>
    </source>
</evidence>
<protein>
    <submittedName>
        <fullName evidence="5">Uncharacterized protein</fullName>
    </submittedName>
</protein>
<dbReference type="PANTHER" id="PTHR12663">
    <property type="entry name" value="ANDROGEN INDUCED INHIBITOR OF PROLIFERATION AS3 / PDS5-RELATED"/>
    <property type="match status" value="1"/>
</dbReference>
<evidence type="ECO:0000256" key="3">
    <source>
        <dbReference type="ARBA" id="ARBA00023204"/>
    </source>
</evidence>
<dbReference type="GO" id="GO:0006281">
    <property type="term" value="P:DNA repair"/>
    <property type="evidence" value="ECO:0007669"/>
    <property type="project" value="UniProtKB-KW"/>
</dbReference>
<dbReference type="OrthoDB" id="1305778at2759"/>
<name>A0A9Q1REU9_9SOLA</name>
<dbReference type="GO" id="GO:0005634">
    <property type="term" value="C:nucleus"/>
    <property type="evidence" value="ECO:0007669"/>
    <property type="project" value="UniProtKB-SubCell"/>
</dbReference>
<comment type="caution">
    <text evidence="5">The sequence shown here is derived from an EMBL/GenBank/DDBJ whole genome shotgun (WGS) entry which is preliminary data.</text>
</comment>